<dbReference type="Proteomes" id="UP000292003">
    <property type="component" value="Unassembled WGS sequence"/>
</dbReference>
<evidence type="ECO:0000313" key="3">
    <source>
        <dbReference type="Proteomes" id="UP000292003"/>
    </source>
</evidence>
<proteinExistence type="predicted"/>
<organism evidence="2 3">
    <name type="scientific">Amycolatopsis suaedae</name>
    <dbReference type="NCBI Taxonomy" id="2510978"/>
    <lineage>
        <taxon>Bacteria</taxon>
        <taxon>Bacillati</taxon>
        <taxon>Actinomycetota</taxon>
        <taxon>Actinomycetes</taxon>
        <taxon>Pseudonocardiales</taxon>
        <taxon>Pseudonocardiaceae</taxon>
        <taxon>Amycolatopsis</taxon>
    </lineage>
</organism>
<name>A0A4Q7J250_9PSEU</name>
<keyword evidence="1" id="KW-1133">Transmembrane helix</keyword>
<feature type="transmembrane region" description="Helical" evidence="1">
    <location>
        <begin position="12"/>
        <end position="36"/>
    </location>
</feature>
<keyword evidence="3" id="KW-1185">Reference proteome</keyword>
<dbReference type="OrthoDB" id="3631949at2"/>
<comment type="caution">
    <text evidence="2">The sequence shown here is derived from an EMBL/GenBank/DDBJ whole genome shotgun (WGS) entry which is preliminary data.</text>
</comment>
<reference evidence="2 3" key="1">
    <citation type="submission" date="2019-02" db="EMBL/GenBank/DDBJ databases">
        <title>Draft genome sequence of Amycolatopsis sp. 8-3EHSu isolated from roots of Suaeda maritima.</title>
        <authorList>
            <person name="Duangmal K."/>
            <person name="Chantavorakit T."/>
        </authorList>
    </citation>
    <scope>NUCLEOTIDE SEQUENCE [LARGE SCALE GENOMIC DNA]</scope>
    <source>
        <strain evidence="2 3">8-3EHSu</strain>
    </source>
</reference>
<feature type="transmembrane region" description="Helical" evidence="1">
    <location>
        <begin position="42"/>
        <end position="63"/>
    </location>
</feature>
<accession>A0A4Q7J250</accession>
<protein>
    <submittedName>
        <fullName evidence="2">Uncharacterized protein</fullName>
    </submittedName>
</protein>
<dbReference type="RefSeq" id="WP_130479277.1">
    <property type="nucleotide sequence ID" value="NZ_SFCC01000020.1"/>
</dbReference>
<evidence type="ECO:0000256" key="1">
    <source>
        <dbReference type="SAM" id="Phobius"/>
    </source>
</evidence>
<feature type="transmembrane region" description="Helical" evidence="1">
    <location>
        <begin position="70"/>
        <end position="88"/>
    </location>
</feature>
<dbReference type="EMBL" id="SFCC01000020">
    <property type="protein sequence ID" value="RZQ60014.1"/>
    <property type="molecule type" value="Genomic_DNA"/>
</dbReference>
<dbReference type="AlphaFoldDB" id="A0A4Q7J250"/>
<keyword evidence="1" id="KW-0472">Membrane</keyword>
<feature type="transmembrane region" description="Helical" evidence="1">
    <location>
        <begin position="94"/>
        <end position="119"/>
    </location>
</feature>
<keyword evidence="1" id="KW-0812">Transmembrane</keyword>
<evidence type="ECO:0000313" key="2">
    <source>
        <dbReference type="EMBL" id="RZQ60014.1"/>
    </source>
</evidence>
<gene>
    <name evidence="2" type="ORF">EWH70_31820</name>
</gene>
<sequence length="127" mass="13273">MNARRWDVMIEVKVVVALMLGVGLADVLVAAVLYTAPHASAAVFLVPATSLILGGLVAAGLVLRMRSSRFAGYGVAILFALIHAFLMLGAQLWWIKVICGLAAAAHIYAVVLLASGPVLRHVGSARA</sequence>